<sequence length="429" mass="48062">MNRSMADEPLVMEETAPTDLVDNSDCELFTSESPEDDVNTRLTDTVVTSFNYCIKPVQVCGAWKSFAKSITRGCKWSPDGSCILTNSDDCCLRIFNLPAVLCQQQVDWNEVEEMVPVLKCSESGLIYDYAWFPGMSSSDPATCCFASTSTRNPVHLWDAYTAELRCSYRSYNHLDEPVAAHSIAFDMFGERLYCGFDKMVRVFDVARPGRCFEERPTNVKKMGQPGIISCFAFSPLGVYAAGSYCKTVAVYSESDGALQFILSGHHGGVTHLNFSPDGQLLYSGGRKDTEILCWDLRNLGKVLYCMKRTVTTHQRMYFELSRCGNYLISGNSNGIVTAWDLKVEPLELEDCEPLKKPGLFFKAHDDCVNGISLHPTLPVYATTSGQRKFPELSDDDSDSLFTFNDSDKVDNSLRLWLIDDRPHNVEQLA</sequence>
<comment type="caution">
    <text evidence="1">The sequence shown here is derived from an EMBL/GenBank/DDBJ whole genome shotgun (WGS) entry which is preliminary data.</text>
</comment>
<accession>A0ACB8D9J6</accession>
<dbReference type="Proteomes" id="UP000821865">
    <property type="component" value="Chromosome 2"/>
</dbReference>
<reference evidence="1" key="1">
    <citation type="submission" date="2020-05" db="EMBL/GenBank/DDBJ databases">
        <title>Large-scale comparative analyses of tick genomes elucidate their genetic diversity and vector capacities.</title>
        <authorList>
            <person name="Jia N."/>
            <person name="Wang J."/>
            <person name="Shi W."/>
            <person name="Du L."/>
            <person name="Sun Y."/>
            <person name="Zhan W."/>
            <person name="Jiang J."/>
            <person name="Wang Q."/>
            <person name="Zhang B."/>
            <person name="Ji P."/>
            <person name="Sakyi L.B."/>
            <person name="Cui X."/>
            <person name="Yuan T."/>
            <person name="Jiang B."/>
            <person name="Yang W."/>
            <person name="Lam T.T.-Y."/>
            <person name="Chang Q."/>
            <person name="Ding S."/>
            <person name="Wang X."/>
            <person name="Zhu J."/>
            <person name="Ruan X."/>
            <person name="Zhao L."/>
            <person name="Wei J."/>
            <person name="Que T."/>
            <person name="Du C."/>
            <person name="Cheng J."/>
            <person name="Dai P."/>
            <person name="Han X."/>
            <person name="Huang E."/>
            <person name="Gao Y."/>
            <person name="Liu J."/>
            <person name="Shao H."/>
            <person name="Ye R."/>
            <person name="Li L."/>
            <person name="Wei W."/>
            <person name="Wang X."/>
            <person name="Wang C."/>
            <person name="Yang T."/>
            <person name="Huo Q."/>
            <person name="Li W."/>
            <person name="Guo W."/>
            <person name="Chen H."/>
            <person name="Zhou L."/>
            <person name="Ni X."/>
            <person name="Tian J."/>
            <person name="Zhou Y."/>
            <person name="Sheng Y."/>
            <person name="Liu T."/>
            <person name="Pan Y."/>
            <person name="Xia L."/>
            <person name="Li J."/>
            <person name="Zhao F."/>
            <person name="Cao W."/>
        </authorList>
    </citation>
    <scope>NUCLEOTIDE SEQUENCE</scope>
    <source>
        <strain evidence="1">Dsil-2018</strain>
    </source>
</reference>
<evidence type="ECO:0000313" key="2">
    <source>
        <dbReference type="Proteomes" id="UP000821865"/>
    </source>
</evidence>
<evidence type="ECO:0000313" key="1">
    <source>
        <dbReference type="EMBL" id="KAH7964874.1"/>
    </source>
</evidence>
<keyword evidence="2" id="KW-1185">Reference proteome</keyword>
<dbReference type="EMBL" id="CM023471">
    <property type="protein sequence ID" value="KAH7964874.1"/>
    <property type="molecule type" value="Genomic_DNA"/>
</dbReference>
<gene>
    <name evidence="1" type="ORF">HPB49_001945</name>
</gene>
<name>A0ACB8D9J6_DERSI</name>
<organism evidence="1 2">
    <name type="scientific">Dermacentor silvarum</name>
    <name type="common">Tick</name>
    <dbReference type="NCBI Taxonomy" id="543639"/>
    <lineage>
        <taxon>Eukaryota</taxon>
        <taxon>Metazoa</taxon>
        <taxon>Ecdysozoa</taxon>
        <taxon>Arthropoda</taxon>
        <taxon>Chelicerata</taxon>
        <taxon>Arachnida</taxon>
        <taxon>Acari</taxon>
        <taxon>Parasitiformes</taxon>
        <taxon>Ixodida</taxon>
        <taxon>Ixodoidea</taxon>
        <taxon>Ixodidae</taxon>
        <taxon>Rhipicephalinae</taxon>
        <taxon>Dermacentor</taxon>
    </lineage>
</organism>
<protein>
    <submittedName>
        <fullName evidence="1">Uncharacterized protein</fullName>
    </submittedName>
</protein>
<proteinExistence type="predicted"/>